<evidence type="ECO:0000313" key="3">
    <source>
        <dbReference type="Proteomes" id="UP000011518"/>
    </source>
</evidence>
<protein>
    <submittedName>
        <fullName evidence="2">Uncharacterized protein</fullName>
    </submittedName>
</protein>
<accession>L9JCW0</accession>
<evidence type="ECO:0000313" key="2">
    <source>
        <dbReference type="EMBL" id="ELW48193.1"/>
    </source>
</evidence>
<gene>
    <name evidence="2" type="ORF">TREES_T100000939</name>
</gene>
<organism evidence="2 3">
    <name type="scientific">Tupaia chinensis</name>
    <name type="common">Chinese tree shrew</name>
    <name type="synonym">Tupaia belangeri chinensis</name>
    <dbReference type="NCBI Taxonomy" id="246437"/>
    <lineage>
        <taxon>Eukaryota</taxon>
        <taxon>Metazoa</taxon>
        <taxon>Chordata</taxon>
        <taxon>Craniata</taxon>
        <taxon>Vertebrata</taxon>
        <taxon>Euteleostomi</taxon>
        <taxon>Mammalia</taxon>
        <taxon>Eutheria</taxon>
        <taxon>Euarchontoglires</taxon>
        <taxon>Scandentia</taxon>
        <taxon>Tupaiidae</taxon>
        <taxon>Tupaia</taxon>
    </lineage>
</organism>
<dbReference type="InParanoid" id="L9JCW0"/>
<name>L9JCW0_TUPCH</name>
<reference evidence="3" key="1">
    <citation type="submission" date="2012-07" db="EMBL/GenBank/DDBJ databases">
        <title>Genome of the Chinese tree shrew, a rising model animal genetically related to primates.</title>
        <authorList>
            <person name="Zhang G."/>
            <person name="Fan Y."/>
            <person name="Yao Y."/>
            <person name="Huang Z."/>
        </authorList>
    </citation>
    <scope>NUCLEOTIDE SEQUENCE [LARGE SCALE GENOMIC DNA]</scope>
</reference>
<reference evidence="3" key="2">
    <citation type="journal article" date="2013" name="Nat. Commun.">
        <title>Genome of the Chinese tree shrew.</title>
        <authorList>
            <person name="Fan Y."/>
            <person name="Huang Z.Y."/>
            <person name="Cao C.C."/>
            <person name="Chen C.S."/>
            <person name="Chen Y.X."/>
            <person name="Fan D.D."/>
            <person name="He J."/>
            <person name="Hou H.L."/>
            <person name="Hu L."/>
            <person name="Hu X.T."/>
            <person name="Jiang X.T."/>
            <person name="Lai R."/>
            <person name="Lang Y.S."/>
            <person name="Liang B."/>
            <person name="Liao S.G."/>
            <person name="Mu D."/>
            <person name="Ma Y.Y."/>
            <person name="Niu Y.Y."/>
            <person name="Sun X.Q."/>
            <person name="Xia J.Q."/>
            <person name="Xiao J."/>
            <person name="Xiong Z.Q."/>
            <person name="Xu L."/>
            <person name="Yang L."/>
            <person name="Zhang Y."/>
            <person name="Zhao W."/>
            <person name="Zhao X.D."/>
            <person name="Zheng Y.T."/>
            <person name="Zhou J.M."/>
            <person name="Zhu Y.B."/>
            <person name="Zhang G.J."/>
            <person name="Wang J."/>
            <person name="Yao Y.G."/>
        </authorList>
    </citation>
    <scope>NUCLEOTIDE SEQUENCE [LARGE SCALE GENOMIC DNA]</scope>
</reference>
<proteinExistence type="predicted"/>
<dbReference type="AlphaFoldDB" id="L9JCW0"/>
<keyword evidence="3" id="KW-1185">Reference proteome</keyword>
<dbReference type="EMBL" id="KB321069">
    <property type="protein sequence ID" value="ELW48193.1"/>
    <property type="molecule type" value="Genomic_DNA"/>
</dbReference>
<feature type="compositionally biased region" description="Low complexity" evidence="1">
    <location>
        <begin position="195"/>
        <end position="208"/>
    </location>
</feature>
<feature type="region of interest" description="Disordered" evidence="1">
    <location>
        <begin position="182"/>
        <end position="212"/>
    </location>
</feature>
<dbReference type="Proteomes" id="UP000011518">
    <property type="component" value="Unassembled WGS sequence"/>
</dbReference>
<sequence length="230" mass="24158">MQLGSSSTLDPRAEGRAGLGIATVGSGSNQELVLALTPELKPCQWQLARPHARGEHALPSLTPSMPIGEGSCSQGSSSHWSLKGFGLERSPTCTAPGSCCLDGLPHLPQGGCLSDFERCPVPQGQGQGPIVFMATSHEHHGACMLICTAFLVGYGMEERWNGNAAVLKIVVNKAALPRRVHQPRGIAQRLPPKASASLHGASSGLTSHTSRGHGVERRALFLTEFLTGDS</sequence>
<evidence type="ECO:0000256" key="1">
    <source>
        <dbReference type="SAM" id="MobiDB-lite"/>
    </source>
</evidence>